<name>A0A8T1X3Y4_9STRA</name>
<keyword evidence="2" id="KW-1185">Reference proteome</keyword>
<dbReference type="AlphaFoldDB" id="A0A8T1X3Y4"/>
<keyword evidence="1" id="KW-0418">Kinase</keyword>
<dbReference type="EMBL" id="JAGDFL010000040">
    <property type="protein sequence ID" value="KAG7400014.1"/>
    <property type="molecule type" value="Genomic_DNA"/>
</dbReference>
<sequence length="127" mass="13117">MKTKLKSSSLAGSPRRELLAAVRTLDGSMLASLPASSIHLVAATQAGMEQLLRQAYDHVAIVMARHEESESVGSDGADCVMLSTPTQSAVVTTTVSQIVSTALHTLNRSAHGDVGGSGACVMFALHG</sequence>
<accession>A0A8T1X3Y4</accession>
<evidence type="ECO:0000313" key="1">
    <source>
        <dbReference type="EMBL" id="KAG7400014.1"/>
    </source>
</evidence>
<dbReference type="OrthoDB" id="144432at2759"/>
<evidence type="ECO:0000313" key="2">
    <source>
        <dbReference type="Proteomes" id="UP000693981"/>
    </source>
</evidence>
<reference evidence="1" key="1">
    <citation type="submission" date="2021-02" db="EMBL/GenBank/DDBJ databases">
        <authorList>
            <person name="Palmer J.M."/>
        </authorList>
    </citation>
    <scope>NUCLEOTIDE SEQUENCE</scope>
    <source>
        <strain evidence="1">SCRP23</strain>
    </source>
</reference>
<dbReference type="GO" id="GO:0016301">
    <property type="term" value="F:kinase activity"/>
    <property type="evidence" value="ECO:0007669"/>
    <property type="project" value="UniProtKB-KW"/>
</dbReference>
<organism evidence="1 2">
    <name type="scientific">Phytophthora boehmeriae</name>
    <dbReference type="NCBI Taxonomy" id="109152"/>
    <lineage>
        <taxon>Eukaryota</taxon>
        <taxon>Sar</taxon>
        <taxon>Stramenopiles</taxon>
        <taxon>Oomycota</taxon>
        <taxon>Peronosporomycetes</taxon>
        <taxon>Peronosporales</taxon>
        <taxon>Peronosporaceae</taxon>
        <taxon>Phytophthora</taxon>
    </lineage>
</organism>
<comment type="caution">
    <text evidence="1">The sequence shown here is derived from an EMBL/GenBank/DDBJ whole genome shotgun (WGS) entry which is preliminary data.</text>
</comment>
<keyword evidence="1" id="KW-0808">Transferase</keyword>
<dbReference type="Proteomes" id="UP000693981">
    <property type="component" value="Unassembled WGS sequence"/>
</dbReference>
<protein>
    <submittedName>
        <fullName evidence="1">Mitogen-activated protein kinase kinase 5</fullName>
    </submittedName>
</protein>
<gene>
    <name evidence="1" type="primary">MKK5_11</name>
    <name evidence="1" type="ORF">PHYBOEH_007355</name>
</gene>
<proteinExistence type="predicted"/>